<dbReference type="InParanoid" id="A0A067Q288"/>
<dbReference type="Proteomes" id="UP000027265">
    <property type="component" value="Unassembled WGS sequence"/>
</dbReference>
<sequence>MHPCLSEFPSNMFYEGTLQNGVTAPERLRKNVDFPWPIPDTPMFFYQNLDSYQVLQIWRRPQPNRHRYAVRRRSKWQALTLSRAERRIILF</sequence>
<dbReference type="InterPro" id="IPR027417">
    <property type="entry name" value="P-loop_NTPase"/>
</dbReference>
<dbReference type="STRING" id="933084.A0A067Q288"/>
<gene>
    <name evidence="1" type="ORF">JAAARDRAFT_574635</name>
</gene>
<name>A0A067Q288_9AGAM</name>
<dbReference type="Gene3D" id="3.40.50.300">
    <property type="entry name" value="P-loop containing nucleotide triphosphate hydrolases"/>
    <property type="match status" value="1"/>
</dbReference>
<keyword evidence="2" id="KW-1185">Reference proteome</keyword>
<dbReference type="AlphaFoldDB" id="A0A067Q288"/>
<evidence type="ECO:0000313" key="2">
    <source>
        <dbReference type="Proteomes" id="UP000027265"/>
    </source>
</evidence>
<accession>A0A067Q288</accession>
<dbReference type="OrthoDB" id="6513042at2759"/>
<protein>
    <submittedName>
        <fullName evidence="1">Uncharacterized protein</fullName>
    </submittedName>
</protein>
<reference evidence="2" key="1">
    <citation type="journal article" date="2014" name="Proc. Natl. Acad. Sci. U.S.A.">
        <title>Extensive sampling of basidiomycete genomes demonstrates inadequacy of the white-rot/brown-rot paradigm for wood decay fungi.</title>
        <authorList>
            <person name="Riley R."/>
            <person name="Salamov A.A."/>
            <person name="Brown D.W."/>
            <person name="Nagy L.G."/>
            <person name="Floudas D."/>
            <person name="Held B.W."/>
            <person name="Levasseur A."/>
            <person name="Lombard V."/>
            <person name="Morin E."/>
            <person name="Otillar R."/>
            <person name="Lindquist E.A."/>
            <person name="Sun H."/>
            <person name="LaButti K.M."/>
            <person name="Schmutz J."/>
            <person name="Jabbour D."/>
            <person name="Luo H."/>
            <person name="Baker S.E."/>
            <person name="Pisabarro A.G."/>
            <person name="Walton J.D."/>
            <person name="Blanchette R.A."/>
            <person name="Henrissat B."/>
            <person name="Martin F."/>
            <person name="Cullen D."/>
            <person name="Hibbett D.S."/>
            <person name="Grigoriev I.V."/>
        </authorList>
    </citation>
    <scope>NUCLEOTIDE SEQUENCE [LARGE SCALE GENOMIC DNA]</scope>
    <source>
        <strain evidence="2">MUCL 33604</strain>
    </source>
</reference>
<evidence type="ECO:0000313" key="1">
    <source>
        <dbReference type="EMBL" id="KDQ61183.1"/>
    </source>
</evidence>
<proteinExistence type="predicted"/>
<organism evidence="1 2">
    <name type="scientific">Jaapia argillacea MUCL 33604</name>
    <dbReference type="NCBI Taxonomy" id="933084"/>
    <lineage>
        <taxon>Eukaryota</taxon>
        <taxon>Fungi</taxon>
        <taxon>Dikarya</taxon>
        <taxon>Basidiomycota</taxon>
        <taxon>Agaricomycotina</taxon>
        <taxon>Agaricomycetes</taxon>
        <taxon>Agaricomycetidae</taxon>
        <taxon>Jaapiales</taxon>
        <taxon>Jaapiaceae</taxon>
        <taxon>Jaapia</taxon>
    </lineage>
</organism>
<dbReference type="HOGENOM" id="CLU_2427315_0_0_1"/>
<dbReference type="EMBL" id="KL197713">
    <property type="protein sequence ID" value="KDQ61183.1"/>
    <property type="molecule type" value="Genomic_DNA"/>
</dbReference>